<feature type="non-terminal residue" evidence="1">
    <location>
        <position position="1"/>
    </location>
</feature>
<keyword evidence="2" id="KW-1185">Reference proteome</keyword>
<proteinExistence type="predicted"/>
<dbReference type="Proteomes" id="UP000789920">
    <property type="component" value="Unassembled WGS sequence"/>
</dbReference>
<comment type="caution">
    <text evidence="1">The sequence shown here is derived from an EMBL/GenBank/DDBJ whole genome shotgun (WGS) entry which is preliminary data.</text>
</comment>
<gene>
    <name evidence="1" type="ORF">RPERSI_LOCUS15563</name>
</gene>
<organism evidence="1 2">
    <name type="scientific">Racocetra persica</name>
    <dbReference type="NCBI Taxonomy" id="160502"/>
    <lineage>
        <taxon>Eukaryota</taxon>
        <taxon>Fungi</taxon>
        <taxon>Fungi incertae sedis</taxon>
        <taxon>Mucoromycota</taxon>
        <taxon>Glomeromycotina</taxon>
        <taxon>Glomeromycetes</taxon>
        <taxon>Diversisporales</taxon>
        <taxon>Gigasporaceae</taxon>
        <taxon>Racocetra</taxon>
    </lineage>
</organism>
<reference evidence="1" key="1">
    <citation type="submission" date="2021-06" db="EMBL/GenBank/DDBJ databases">
        <authorList>
            <person name="Kallberg Y."/>
            <person name="Tangrot J."/>
            <person name="Rosling A."/>
        </authorList>
    </citation>
    <scope>NUCLEOTIDE SEQUENCE</scope>
    <source>
        <strain evidence="1">MA461A</strain>
    </source>
</reference>
<evidence type="ECO:0000313" key="2">
    <source>
        <dbReference type="Proteomes" id="UP000789920"/>
    </source>
</evidence>
<accession>A0ACA9QRS2</accession>
<dbReference type="EMBL" id="CAJVQC010037452">
    <property type="protein sequence ID" value="CAG8763922.1"/>
    <property type="molecule type" value="Genomic_DNA"/>
</dbReference>
<evidence type="ECO:0000313" key="1">
    <source>
        <dbReference type="EMBL" id="CAG8763922.1"/>
    </source>
</evidence>
<name>A0ACA9QRS2_9GLOM</name>
<sequence length="184" mass="21184">KIPFEDESANEVEEFVYALLILQNAKLKQNKEEIEARFVKLEQSDKENANLKAKVAKLRCDILEIKLQTRVNTDKYVASPIEVISQSDKKKDINSDLLFEVEHSSTQSESLTEPKVSTTSLLEDINMLANADDDSAKTLEFAKRVYKKNVSNEIKQRNRKKKLLCSPLKIKPKTYQGTIKFMRF</sequence>
<protein>
    <submittedName>
        <fullName evidence="1">12582_t:CDS:1</fullName>
    </submittedName>
</protein>